<evidence type="ECO:0000259" key="1">
    <source>
        <dbReference type="Pfam" id="PF00534"/>
    </source>
</evidence>
<dbReference type="GO" id="GO:0016758">
    <property type="term" value="F:hexosyltransferase activity"/>
    <property type="evidence" value="ECO:0007669"/>
    <property type="project" value="TreeGrafter"/>
</dbReference>
<keyword evidence="2" id="KW-0808">Transferase</keyword>
<dbReference type="EC" id="2.4.-.-" evidence="2"/>
<dbReference type="SUPFAM" id="SSF53756">
    <property type="entry name" value="UDP-Glycosyltransferase/glycogen phosphorylase"/>
    <property type="match status" value="1"/>
</dbReference>
<organism evidence="2">
    <name type="scientific">mine drainage metagenome</name>
    <dbReference type="NCBI Taxonomy" id="410659"/>
    <lineage>
        <taxon>unclassified sequences</taxon>
        <taxon>metagenomes</taxon>
        <taxon>ecological metagenomes</taxon>
    </lineage>
</organism>
<evidence type="ECO:0000313" key="2">
    <source>
        <dbReference type="EMBL" id="EQD55065.1"/>
    </source>
</evidence>
<dbReference type="Pfam" id="PF00534">
    <property type="entry name" value="Glycos_transf_1"/>
    <property type="match status" value="1"/>
</dbReference>
<reference evidence="2" key="2">
    <citation type="journal article" date="2014" name="ISME J.">
        <title>Microbial stratification in low pH oxic and suboxic macroscopic growths along an acid mine drainage.</title>
        <authorList>
            <person name="Mendez-Garcia C."/>
            <person name="Mesa V."/>
            <person name="Sprenger R.R."/>
            <person name="Richter M."/>
            <person name="Diez M.S."/>
            <person name="Solano J."/>
            <person name="Bargiela R."/>
            <person name="Golyshina O.V."/>
            <person name="Manteca A."/>
            <person name="Ramos J.L."/>
            <person name="Gallego J.R."/>
            <person name="Llorente I."/>
            <person name="Martins Dos Santos V.A."/>
            <person name="Jensen O.N."/>
            <person name="Pelaez A.I."/>
            <person name="Sanchez J."/>
            <person name="Ferrer M."/>
        </authorList>
    </citation>
    <scope>NUCLEOTIDE SEQUENCE</scope>
</reference>
<reference evidence="2" key="1">
    <citation type="submission" date="2013-08" db="EMBL/GenBank/DDBJ databases">
        <authorList>
            <person name="Mendez C."/>
            <person name="Richter M."/>
            <person name="Ferrer M."/>
            <person name="Sanchez J."/>
        </authorList>
    </citation>
    <scope>NUCLEOTIDE SEQUENCE</scope>
</reference>
<dbReference type="InterPro" id="IPR001296">
    <property type="entry name" value="Glyco_trans_1"/>
</dbReference>
<keyword evidence="2" id="KW-0328">Glycosyltransferase</keyword>
<dbReference type="EMBL" id="AUZY01006207">
    <property type="protein sequence ID" value="EQD55065.1"/>
    <property type="molecule type" value="Genomic_DNA"/>
</dbReference>
<protein>
    <submittedName>
        <fullName evidence="2">Glycosyl transferase group 1</fullName>
        <ecNumber evidence="2">2.4.-.-</ecNumber>
    </submittedName>
</protein>
<dbReference type="CDD" id="cd03801">
    <property type="entry name" value="GT4_PimA-like"/>
    <property type="match status" value="1"/>
</dbReference>
<sequence>LAWWYNVGLYWRCNITTAPTEAARSALLAHASKPFRRPVEVIPNGIDLDNFHPGLNVPDWRTRCGLPPHPLVTYLGRLTMDKGVHRFLDAIASAADLTDMVAIVGGTGPEEAAVRERIARDDRLSGRVRYVGPVVEAEKGALLAQSSIFVLPSTSDTASIGMLEAMACGTPCIGPDVGGPAEIVQDGITGRRVAVQDPAALARAIVTMVDRPEERRRMGENARTFVRTTASIDAMASRVSELYRRLIDQGASPGRSASG</sequence>
<dbReference type="AlphaFoldDB" id="T1BM80"/>
<proteinExistence type="predicted"/>
<dbReference type="PANTHER" id="PTHR45947:SF3">
    <property type="entry name" value="SULFOQUINOVOSYL TRANSFERASE SQD2"/>
    <property type="match status" value="1"/>
</dbReference>
<feature type="domain" description="Glycosyl transferase family 1" evidence="1">
    <location>
        <begin position="70"/>
        <end position="224"/>
    </location>
</feature>
<gene>
    <name evidence="2" type="ORF">B1B_09399</name>
</gene>
<dbReference type="PANTHER" id="PTHR45947">
    <property type="entry name" value="SULFOQUINOVOSYL TRANSFERASE SQD2"/>
    <property type="match status" value="1"/>
</dbReference>
<dbReference type="InterPro" id="IPR050194">
    <property type="entry name" value="Glycosyltransferase_grp1"/>
</dbReference>
<feature type="non-terminal residue" evidence="2">
    <location>
        <position position="1"/>
    </location>
</feature>
<comment type="caution">
    <text evidence="2">The sequence shown here is derived from an EMBL/GenBank/DDBJ whole genome shotgun (WGS) entry which is preliminary data.</text>
</comment>
<dbReference type="Gene3D" id="3.40.50.2000">
    <property type="entry name" value="Glycogen Phosphorylase B"/>
    <property type="match status" value="2"/>
</dbReference>
<name>T1BM80_9ZZZZ</name>
<accession>T1BM80</accession>